<evidence type="ECO:0000313" key="5">
    <source>
        <dbReference type="EMBL" id="PNP41890.1"/>
    </source>
</evidence>
<keyword evidence="4" id="KW-0732">Signal</keyword>
<feature type="chain" id="PRO_5014317515" description="Hydrophobin" evidence="4">
    <location>
        <begin position="16"/>
        <end position="89"/>
    </location>
</feature>
<comment type="subcellular location">
    <subcellularLocation>
        <location evidence="1">Cell envelope</location>
    </subcellularLocation>
</comment>
<dbReference type="OrthoDB" id="4897295at2759"/>
<comment type="similarity">
    <text evidence="2">Belongs to the cerato-ulmin hydrophobin family.</text>
</comment>
<dbReference type="InterPro" id="IPR036686">
    <property type="entry name" value="Class_II_Hydrophobin_sf"/>
</dbReference>
<evidence type="ECO:0000256" key="2">
    <source>
        <dbReference type="ARBA" id="ARBA00009576"/>
    </source>
</evidence>
<proteinExistence type="inferred from homology"/>
<dbReference type="CDD" id="cd23508">
    <property type="entry name" value="hydrophobin_II"/>
    <property type="match status" value="1"/>
</dbReference>
<dbReference type="AlphaFoldDB" id="A0A2K0T8P8"/>
<evidence type="ECO:0008006" key="7">
    <source>
        <dbReference type="Google" id="ProtNLM"/>
    </source>
</evidence>
<organism evidence="5 6">
    <name type="scientific">Trichoderma gamsii</name>
    <dbReference type="NCBI Taxonomy" id="398673"/>
    <lineage>
        <taxon>Eukaryota</taxon>
        <taxon>Fungi</taxon>
        <taxon>Dikarya</taxon>
        <taxon>Ascomycota</taxon>
        <taxon>Pezizomycotina</taxon>
        <taxon>Sordariomycetes</taxon>
        <taxon>Hypocreomycetidae</taxon>
        <taxon>Hypocreales</taxon>
        <taxon>Hypocreaceae</taxon>
        <taxon>Trichoderma</taxon>
    </lineage>
</organism>
<dbReference type="GO" id="GO:0005576">
    <property type="term" value="C:extracellular region"/>
    <property type="evidence" value="ECO:0007669"/>
    <property type="project" value="InterPro"/>
</dbReference>
<dbReference type="Gene3D" id="3.20.120.10">
    <property type="entry name" value="Hydrophobin"/>
    <property type="match status" value="1"/>
</dbReference>
<gene>
    <name evidence="5" type="ORF">TGAMA5MH_06068</name>
</gene>
<evidence type="ECO:0000256" key="1">
    <source>
        <dbReference type="ARBA" id="ARBA00004196"/>
    </source>
</evidence>
<reference evidence="5 6" key="1">
    <citation type="submission" date="2017-02" db="EMBL/GenBank/DDBJ databases">
        <title>Genomes of Trichoderma spp. with biocontrol activity.</title>
        <authorList>
            <person name="Gardiner D."/>
            <person name="Kazan K."/>
            <person name="Vos C."/>
            <person name="Harvey P."/>
        </authorList>
    </citation>
    <scope>NUCLEOTIDE SEQUENCE [LARGE SCALE GENOMIC DNA]</scope>
    <source>
        <strain evidence="5 6">A5MH</strain>
    </source>
</reference>
<dbReference type="SUPFAM" id="SSF101751">
    <property type="entry name" value="Hydrophobin II, HfbII"/>
    <property type="match status" value="1"/>
</dbReference>
<keyword evidence="3" id="KW-1015">Disulfide bond</keyword>
<dbReference type="InterPro" id="IPR010636">
    <property type="entry name" value="Class_II_hydrophobin"/>
</dbReference>
<accession>A0A2K0T8P8</accession>
<dbReference type="Proteomes" id="UP000236546">
    <property type="component" value="Unassembled WGS sequence"/>
</dbReference>
<protein>
    <recommendedName>
        <fullName evidence="7">Hydrophobin</fullName>
    </recommendedName>
</protein>
<dbReference type="Pfam" id="PF06766">
    <property type="entry name" value="Hydrophobin_2"/>
    <property type="match status" value="1"/>
</dbReference>
<comment type="caution">
    <text evidence="5">The sequence shown here is derived from an EMBL/GenBank/DDBJ whole genome shotgun (WGS) entry which is preliminary data.</text>
</comment>
<evidence type="ECO:0000256" key="3">
    <source>
        <dbReference type="ARBA" id="ARBA00023157"/>
    </source>
</evidence>
<evidence type="ECO:0000313" key="6">
    <source>
        <dbReference type="Proteomes" id="UP000236546"/>
    </source>
</evidence>
<feature type="signal peptide" evidence="4">
    <location>
        <begin position="1"/>
        <end position="15"/>
    </location>
</feature>
<evidence type="ECO:0000256" key="4">
    <source>
        <dbReference type="SAM" id="SignalP"/>
    </source>
</evidence>
<sequence length="89" mass="8870">MKLLTAAALFTLGLAAPVTESKSHNIATRAPFSCPGGLTNSSPMCCSVNVLGVLALDCQNVGSDGCSGGLKPNCCTLGLAGQGLVCNEQ</sequence>
<name>A0A2K0T8P8_9HYPO</name>
<dbReference type="EMBL" id="MTYH01000052">
    <property type="protein sequence ID" value="PNP41890.1"/>
    <property type="molecule type" value="Genomic_DNA"/>
</dbReference>